<dbReference type="SUPFAM" id="SSF53474">
    <property type="entry name" value="alpha/beta-Hydrolases"/>
    <property type="match status" value="1"/>
</dbReference>
<proteinExistence type="predicted"/>
<dbReference type="Proteomes" id="UP000050786">
    <property type="component" value="Unassembled WGS sequence"/>
</dbReference>
<dbReference type="ESTHER" id="9rhob-a0a0n7lnc2">
    <property type="family name" value="BioG_Pimeloyl-ACP-methyl-esterase"/>
</dbReference>
<dbReference type="InterPro" id="IPR007398">
    <property type="entry name" value="BioG"/>
</dbReference>
<accession>A0A0N7LNC2</accession>
<gene>
    <name evidence="1" type="ORF">RUM4293_00897</name>
</gene>
<keyword evidence="2" id="KW-1185">Reference proteome</keyword>
<reference evidence="2" key="1">
    <citation type="submission" date="2015-09" db="EMBL/GenBank/DDBJ databases">
        <authorList>
            <person name="Rodrigo-Torres L."/>
            <person name="Arahal D.R."/>
        </authorList>
    </citation>
    <scope>NUCLEOTIDE SEQUENCE [LARGE SCALE GENOMIC DNA]</scope>
    <source>
        <strain evidence="2">CECT 4293</strain>
    </source>
</reference>
<dbReference type="InterPro" id="IPR029058">
    <property type="entry name" value="AB_hydrolase_fold"/>
</dbReference>
<dbReference type="AlphaFoldDB" id="A0A0N7LNC2"/>
<evidence type="ECO:0000313" key="2">
    <source>
        <dbReference type="Proteomes" id="UP000050786"/>
    </source>
</evidence>
<protein>
    <recommendedName>
        <fullName evidence="3">Biotin biosynthesis protein BioC</fullName>
    </recommendedName>
</protein>
<dbReference type="RefSeq" id="WP_058272130.1">
    <property type="nucleotide sequence ID" value="NZ_CYPS01000011.1"/>
</dbReference>
<evidence type="ECO:0008006" key="3">
    <source>
        <dbReference type="Google" id="ProtNLM"/>
    </source>
</evidence>
<name>A0A0N7LNC2_9RHOB</name>
<organism evidence="1 2">
    <name type="scientific">Ruegeria atlantica</name>
    <dbReference type="NCBI Taxonomy" id="81569"/>
    <lineage>
        <taxon>Bacteria</taxon>
        <taxon>Pseudomonadati</taxon>
        <taxon>Pseudomonadota</taxon>
        <taxon>Alphaproteobacteria</taxon>
        <taxon>Rhodobacterales</taxon>
        <taxon>Roseobacteraceae</taxon>
        <taxon>Ruegeria</taxon>
    </lineage>
</organism>
<dbReference type="EMBL" id="CYPS01000011">
    <property type="protein sequence ID" value="CUH42012.1"/>
    <property type="molecule type" value="Genomic_DNA"/>
</dbReference>
<dbReference type="Pfam" id="PF04301">
    <property type="entry name" value="BioG"/>
    <property type="match status" value="1"/>
</dbReference>
<evidence type="ECO:0000313" key="1">
    <source>
        <dbReference type="EMBL" id="CUH42012.1"/>
    </source>
</evidence>
<sequence>MKQQWLSRSGTDELILVFGGWALGAAPFTGLTGRGDVLFVDDFRHFDDPLPDIAQYDRVNLIAFSFGVASAGHWLAQTGFRPDRLIAVSGTLCPADPERGIALDMIRATADNLTEASFAKFCRRAGMNGPVPEIDLEAAQAELHAVIDRGGAPEVAFDRIWIPQRDRIIPTPAQEAAWAHQQAAVRGIATPHVPFRDGQNWQEWAA</sequence>